<evidence type="ECO:0000313" key="7">
    <source>
        <dbReference type="EMBL" id="WKW13071.1"/>
    </source>
</evidence>
<evidence type="ECO:0000256" key="2">
    <source>
        <dbReference type="ARBA" id="ARBA00022475"/>
    </source>
</evidence>
<name>A0AA49JW45_9BACT</name>
<dbReference type="GO" id="GO:0043190">
    <property type="term" value="C:ATP-binding cassette (ABC) transporter complex"/>
    <property type="evidence" value="ECO:0007669"/>
    <property type="project" value="TreeGrafter"/>
</dbReference>
<gene>
    <name evidence="7" type="ORF">Strain138_002385</name>
    <name evidence="8" type="ORF">Strain318_002384</name>
</gene>
<evidence type="ECO:0000313" key="9">
    <source>
        <dbReference type="Proteomes" id="UP001229955"/>
    </source>
</evidence>
<accession>A0AA49JW45</accession>
<feature type="transmembrane region" description="Helical" evidence="6">
    <location>
        <begin position="444"/>
        <end position="463"/>
    </location>
</feature>
<dbReference type="PANTHER" id="PTHR33529:SF6">
    <property type="entry name" value="YJGP_YJGQ FAMILY PERMEASE"/>
    <property type="match status" value="1"/>
</dbReference>
<dbReference type="RefSeq" id="WP_367885933.1">
    <property type="nucleotide sequence ID" value="NZ_CP130612.1"/>
</dbReference>
<keyword evidence="2" id="KW-1003">Cell membrane</keyword>
<evidence type="ECO:0000256" key="1">
    <source>
        <dbReference type="ARBA" id="ARBA00004651"/>
    </source>
</evidence>
<dbReference type="EMBL" id="CP130613">
    <property type="protein sequence ID" value="WKW15977.1"/>
    <property type="molecule type" value="Genomic_DNA"/>
</dbReference>
<feature type="transmembrane region" description="Helical" evidence="6">
    <location>
        <begin position="411"/>
        <end position="432"/>
    </location>
</feature>
<evidence type="ECO:0000313" key="8">
    <source>
        <dbReference type="EMBL" id="WKW15977.1"/>
    </source>
</evidence>
<feature type="transmembrane region" description="Helical" evidence="6">
    <location>
        <begin position="52"/>
        <end position="77"/>
    </location>
</feature>
<comment type="subcellular location">
    <subcellularLocation>
        <location evidence="1">Cell membrane</location>
        <topology evidence="1">Multi-pass membrane protein</topology>
    </subcellularLocation>
</comment>
<protein>
    <submittedName>
        <fullName evidence="7">LptF/LptG family permease</fullName>
    </submittedName>
</protein>
<dbReference type="Proteomes" id="UP001229955">
    <property type="component" value="Chromosome"/>
</dbReference>
<evidence type="ECO:0000256" key="6">
    <source>
        <dbReference type="SAM" id="Phobius"/>
    </source>
</evidence>
<dbReference type="EMBL" id="CP130612">
    <property type="protein sequence ID" value="WKW13071.1"/>
    <property type="molecule type" value="Genomic_DNA"/>
</dbReference>
<keyword evidence="4 6" id="KW-1133">Transmembrane helix</keyword>
<keyword evidence="9" id="KW-1185">Reference proteome</keyword>
<dbReference type="GO" id="GO:0015920">
    <property type="term" value="P:lipopolysaccharide transport"/>
    <property type="evidence" value="ECO:0007669"/>
    <property type="project" value="TreeGrafter"/>
</dbReference>
<dbReference type="PANTHER" id="PTHR33529">
    <property type="entry name" value="SLR0882 PROTEIN-RELATED"/>
    <property type="match status" value="1"/>
</dbReference>
<evidence type="ECO:0000256" key="4">
    <source>
        <dbReference type="ARBA" id="ARBA00022989"/>
    </source>
</evidence>
<organism evidence="7">
    <name type="scientific">Pseudogemmatithrix spongiicola</name>
    <dbReference type="NCBI Taxonomy" id="3062599"/>
    <lineage>
        <taxon>Bacteria</taxon>
        <taxon>Pseudomonadati</taxon>
        <taxon>Gemmatimonadota</taxon>
        <taxon>Gemmatimonadia</taxon>
        <taxon>Gemmatimonadales</taxon>
        <taxon>Gemmatimonadaceae</taxon>
        <taxon>Pseudogemmatithrix</taxon>
    </lineage>
</organism>
<proteinExistence type="predicted"/>
<keyword evidence="5 6" id="KW-0472">Membrane</keyword>
<keyword evidence="3 6" id="KW-0812">Transmembrane</keyword>
<dbReference type="InterPro" id="IPR005495">
    <property type="entry name" value="LptG/LptF_permease"/>
</dbReference>
<reference evidence="7" key="1">
    <citation type="submission" date="2023-07" db="EMBL/GenBank/DDBJ databases">
        <authorList>
            <person name="Haufschild T."/>
            <person name="Kallscheuer N."/>
            <person name="Hammer J."/>
            <person name="Kohn T."/>
            <person name="Kabuu M."/>
            <person name="Jogler M."/>
            <person name="Wohfarth N."/>
            <person name="Heuer A."/>
            <person name="Rohde M."/>
            <person name="van Teeseling M.C.F."/>
            <person name="Jogler C."/>
        </authorList>
    </citation>
    <scope>NUCLEOTIDE SEQUENCE</scope>
    <source>
        <strain evidence="7">Strain 138</strain>
        <strain evidence="8">Strain 318</strain>
    </source>
</reference>
<dbReference type="KEGG" id="pspc:Strain318_002384"/>
<dbReference type="Pfam" id="PF03739">
    <property type="entry name" value="LptF_LptG"/>
    <property type="match status" value="2"/>
</dbReference>
<feature type="transmembrane region" description="Helical" evidence="6">
    <location>
        <begin position="98"/>
        <end position="117"/>
    </location>
</feature>
<evidence type="ECO:0000256" key="5">
    <source>
        <dbReference type="ARBA" id="ARBA00023136"/>
    </source>
</evidence>
<evidence type="ECO:0000256" key="3">
    <source>
        <dbReference type="ARBA" id="ARBA00022692"/>
    </source>
</evidence>
<feature type="transmembrane region" description="Helical" evidence="6">
    <location>
        <begin position="12"/>
        <end position="32"/>
    </location>
</feature>
<sequence length="497" mass="54359">MKIVHRYVLKEHLGPLLFAVSALTSLMMLNFIAKKFPDLVGKGLPWTVIGEFLMLSLPFTLAMTLPMAVLVATLHAFSRFASENEITAFKASGVSMQVLVRPVILSAVVLALGMVWFNDQVMPRANHRLAQLQQDIARVKPTLALNEQVINEVVRGSLYLRAARIESGSNRMHDVTIYDLSDPTTRRSILADSGQLAFSRSGTDLILTLYDGHSMESQANSPQRLQRSFFEEDRIAVRGIAAGLDRGSSNIGYKSDREYTICELNDRVRAAREPRDIAWRRLHLARNPGDSLATPPRERWPLADWYCALQTRLSGIGEVKEAQAATLAGPAAAASLGILRAVQDPPSRNDAPPPDYDSVVLEGLRFEYSSAQSQIDRYRVEIEKKFSIAASCVVFALLGAPIALRFPRGGVGLTIGVSLGVFAIYYVGLLVGESLSDRGLVDPAIAMWAANALLGVVGITLTARLGSEGSTHRGSESSEWWGRLVEGVKTKFARKAA</sequence>
<dbReference type="AlphaFoldDB" id="A0AA49JW45"/>
<accession>A0AA49K230</accession>
<feature type="transmembrane region" description="Helical" evidence="6">
    <location>
        <begin position="386"/>
        <end position="404"/>
    </location>
</feature>